<evidence type="ECO:0000256" key="1">
    <source>
        <dbReference type="SAM" id="MobiDB-lite"/>
    </source>
</evidence>
<feature type="region of interest" description="Disordered" evidence="1">
    <location>
        <begin position="58"/>
        <end position="77"/>
    </location>
</feature>
<proteinExistence type="predicted"/>
<keyword evidence="4" id="KW-1185">Reference proteome</keyword>
<protein>
    <recommendedName>
        <fullName evidence="2">Glyoxalase/fosfomycin resistance/dioxygenase domain-containing protein</fullName>
    </recommendedName>
</protein>
<comment type="caution">
    <text evidence="3">The sequence shown here is derived from an EMBL/GenBank/DDBJ whole genome shotgun (WGS) entry which is preliminary data.</text>
</comment>
<evidence type="ECO:0000259" key="2">
    <source>
        <dbReference type="Pfam" id="PF00903"/>
    </source>
</evidence>
<evidence type="ECO:0000313" key="4">
    <source>
        <dbReference type="Proteomes" id="UP001600064"/>
    </source>
</evidence>
<dbReference type="Proteomes" id="UP001600064">
    <property type="component" value="Unassembled WGS sequence"/>
</dbReference>
<dbReference type="PANTHER" id="PTHR35006">
    <property type="entry name" value="GLYOXALASE FAMILY PROTEIN (AFU_ORTHOLOGUE AFUA_5G14830)"/>
    <property type="match status" value="1"/>
</dbReference>
<dbReference type="InterPro" id="IPR004360">
    <property type="entry name" value="Glyas_Fos-R_dOase_dom"/>
</dbReference>
<dbReference type="Pfam" id="PF00903">
    <property type="entry name" value="Glyoxalase"/>
    <property type="match status" value="1"/>
</dbReference>
<dbReference type="SUPFAM" id="SSF54593">
    <property type="entry name" value="Glyoxalase/Bleomycin resistance protein/Dihydroxybiphenyl dioxygenase"/>
    <property type="match status" value="1"/>
</dbReference>
<name>A0ABR4DDW5_9PEZI</name>
<reference evidence="3 4" key="1">
    <citation type="journal article" date="2024" name="Commun. Biol.">
        <title>Comparative genomic analysis of thermophilic fungi reveals convergent evolutionary adaptations and gene losses.</title>
        <authorList>
            <person name="Steindorff A.S."/>
            <person name="Aguilar-Pontes M.V."/>
            <person name="Robinson A.J."/>
            <person name="Andreopoulos B."/>
            <person name="LaButti K."/>
            <person name="Kuo A."/>
            <person name="Mondo S."/>
            <person name="Riley R."/>
            <person name="Otillar R."/>
            <person name="Haridas S."/>
            <person name="Lipzen A."/>
            <person name="Grimwood J."/>
            <person name="Schmutz J."/>
            <person name="Clum A."/>
            <person name="Reid I.D."/>
            <person name="Moisan M.C."/>
            <person name="Butler G."/>
            <person name="Nguyen T.T.M."/>
            <person name="Dewar K."/>
            <person name="Conant G."/>
            <person name="Drula E."/>
            <person name="Henrissat B."/>
            <person name="Hansel C."/>
            <person name="Singer S."/>
            <person name="Hutchinson M.I."/>
            <person name="de Vries R.P."/>
            <person name="Natvig D.O."/>
            <person name="Powell A.J."/>
            <person name="Tsang A."/>
            <person name="Grigoriev I.V."/>
        </authorList>
    </citation>
    <scope>NUCLEOTIDE SEQUENCE [LARGE SCALE GENOMIC DNA]</scope>
    <source>
        <strain evidence="3 4">ATCC 22073</strain>
    </source>
</reference>
<feature type="domain" description="Glyoxalase/fosfomycin resistance/dioxygenase" evidence="2">
    <location>
        <begin position="57"/>
        <end position="139"/>
    </location>
</feature>
<feature type="compositionally biased region" description="Low complexity" evidence="1">
    <location>
        <begin position="58"/>
        <end position="71"/>
    </location>
</feature>
<dbReference type="EMBL" id="JAZGUE010000003">
    <property type="protein sequence ID" value="KAL2268026.1"/>
    <property type="molecule type" value="Genomic_DNA"/>
</dbReference>
<gene>
    <name evidence="3" type="ORF">VTJ83DRAFT_2872</name>
</gene>
<dbReference type="CDD" id="cd07262">
    <property type="entry name" value="VOC_like"/>
    <property type="match status" value="1"/>
</dbReference>
<evidence type="ECO:0000313" key="3">
    <source>
        <dbReference type="EMBL" id="KAL2268026.1"/>
    </source>
</evidence>
<dbReference type="RefSeq" id="XP_070866753.1">
    <property type="nucleotide sequence ID" value="XM_071009190.1"/>
</dbReference>
<dbReference type="PANTHER" id="PTHR35006:SF2">
    <property type="entry name" value="GLYOXALASE FAMILY PROTEIN (AFU_ORTHOLOGUE AFUA_5G14830)"/>
    <property type="match status" value="1"/>
</dbReference>
<sequence length="146" mass="15399">MTISHTCLRTPPALHNVVVQWYEAALAPLGYKRAASFLDGLVVGFADSESGEADWWVSSADASAPGSQPSSEGEEETTVARILKTHTAFVAKDRAAVAAFHKAAIQAGGKCNGPPGLREKYGPSYYAAFVLDPAGNNIEAVCFAKE</sequence>
<dbReference type="Gene3D" id="3.10.180.10">
    <property type="entry name" value="2,3-Dihydroxybiphenyl 1,2-Dioxygenase, domain 1"/>
    <property type="match status" value="1"/>
</dbReference>
<accession>A0ABR4DDW5</accession>
<dbReference type="InterPro" id="IPR029068">
    <property type="entry name" value="Glyas_Bleomycin-R_OHBP_Dase"/>
</dbReference>
<organism evidence="3 4">
    <name type="scientific">Remersonia thermophila</name>
    <dbReference type="NCBI Taxonomy" id="72144"/>
    <lineage>
        <taxon>Eukaryota</taxon>
        <taxon>Fungi</taxon>
        <taxon>Dikarya</taxon>
        <taxon>Ascomycota</taxon>
        <taxon>Pezizomycotina</taxon>
        <taxon>Sordariomycetes</taxon>
        <taxon>Sordariomycetidae</taxon>
        <taxon>Sordariales</taxon>
        <taxon>Sordariales incertae sedis</taxon>
        <taxon>Remersonia</taxon>
    </lineage>
</organism>
<dbReference type="GeneID" id="98123834"/>